<dbReference type="InterPro" id="IPR049082">
    <property type="entry name" value="T7SS_signal"/>
</dbReference>
<dbReference type="InterPro" id="IPR045351">
    <property type="entry name" value="DUF6531"/>
</dbReference>
<comment type="caution">
    <text evidence="8">The sequence shown here is derived from an EMBL/GenBank/DDBJ whole genome shotgun (WGS) entry which is preliminary data.</text>
</comment>
<feature type="domain" description="Teneurin-like YD-shell" evidence="7">
    <location>
        <begin position="1135"/>
        <end position="1200"/>
    </location>
</feature>
<dbReference type="Gene3D" id="2.180.10.10">
    <property type="entry name" value="RHS repeat-associated core"/>
    <property type="match status" value="2"/>
</dbReference>
<dbReference type="RefSeq" id="WP_397714701.1">
    <property type="nucleotide sequence ID" value="NZ_JBIRGN010000004.1"/>
</dbReference>
<dbReference type="InterPro" id="IPR022385">
    <property type="entry name" value="Rhs_assc_core"/>
</dbReference>
<dbReference type="InterPro" id="IPR001826">
    <property type="entry name" value="RHS"/>
</dbReference>
<feature type="region of interest" description="Disordered" evidence="2">
    <location>
        <begin position="97"/>
        <end position="205"/>
    </location>
</feature>
<feature type="compositionally biased region" description="Basic and acidic residues" evidence="2">
    <location>
        <begin position="181"/>
        <end position="194"/>
    </location>
</feature>
<accession>A0ABW7QTB1</accession>
<feature type="domain" description="Teneurin-like YD-shell" evidence="7">
    <location>
        <begin position="530"/>
        <end position="668"/>
    </location>
</feature>
<dbReference type="PANTHER" id="PTHR32305:SF15">
    <property type="entry name" value="PROTEIN RHSA-RELATED"/>
    <property type="match status" value="1"/>
</dbReference>
<feature type="compositionally biased region" description="Low complexity" evidence="2">
    <location>
        <begin position="103"/>
        <end position="117"/>
    </location>
</feature>
<feature type="domain" description="Teneurin-like YD-shell" evidence="7">
    <location>
        <begin position="863"/>
        <end position="1023"/>
    </location>
</feature>
<dbReference type="NCBIfam" id="TIGR01643">
    <property type="entry name" value="YD_repeat_2x"/>
    <property type="match status" value="10"/>
</dbReference>
<organism evidence="8 9">
    <name type="scientific">Streptomyces longisporoflavus</name>
    <dbReference type="NCBI Taxonomy" id="28044"/>
    <lineage>
        <taxon>Bacteria</taxon>
        <taxon>Bacillati</taxon>
        <taxon>Actinomycetota</taxon>
        <taxon>Actinomycetes</taxon>
        <taxon>Kitasatosporales</taxon>
        <taxon>Streptomycetaceae</taxon>
        <taxon>Streptomyces</taxon>
    </lineage>
</organism>
<keyword evidence="3" id="KW-0812">Transmembrane</keyword>
<dbReference type="InterPro" id="IPR006530">
    <property type="entry name" value="YD"/>
</dbReference>
<dbReference type="InterPro" id="IPR031325">
    <property type="entry name" value="RHS_repeat"/>
</dbReference>
<keyword evidence="1" id="KW-0677">Repeat</keyword>
<evidence type="ECO:0000313" key="8">
    <source>
        <dbReference type="EMBL" id="MFH8548233.1"/>
    </source>
</evidence>
<dbReference type="NCBIfam" id="TIGR03696">
    <property type="entry name" value="Rhs_assc_core"/>
    <property type="match status" value="1"/>
</dbReference>
<proteinExistence type="predicted"/>
<dbReference type="Pfam" id="PF25023">
    <property type="entry name" value="TEN_YD-shell"/>
    <property type="match status" value="3"/>
</dbReference>
<sequence length="1493" mass="165403">MDKDPTPGDPDRVRNLAKNLHDFADDVSKVLRDIKGMAGEDAILTWAGKTAESFTAEFEDAPGKLKKLKKSYEMAGDALSAYWPELERSQALADKALAKGREAQSSLSAAQSRLTSADSWVDKAGKEADKYKDDDGSKAGKDVPKPDPDKVKAATRNANSAEKAQTAAKSDVSAAKSNLDAAKKMAEDARKMRENAAGTAKKKLEEASDAGIQNRKWWEEVGDWVTDNWDTIVAVCKVVVAVLGVIAMIIGGPILGAIVLIAALVVLADTLHKYANGEAGLLDVAFAALDCIPGMKGLTSLRGLAKGMKGLKAGLRGGGLKALRSGADNLVAKAKSFKGRCKNGDPIDMISGEMLMQQTDLELPGTLPLVLRRTHLSTYRWGRFFGASWASTLDQRLEIDAHGVMFATEDGMLIAYPVPEPGLPVFPIEGPRWPLEWDGSAHGSMTVTDPATGHTRHFSALPGNSDTGETHITLALREIVDRNGHRITIDYGIDGIPSMVSHSGGYRVALDADEGHLTRIRLVDHIGHGEEVELLRYAYDADDNLAQIFNSSTLPFQLTYDEESRITSWNDRNGSGYQFTYDDDHRVIRGEGSDSFLSCTVAYDNAHRTTRYTDSIGHTTTYEYNDLMQLVAETDPLGNVIRTEWDRHGRQLARIDQTGGEVRLRYDTFGNVRSIERQDGSRFLAEYNSLGLPTRAVETDGTVWHHEYDDRGNRIRSVDPTGAETSYSFDDAGNLTAVTDALGRVRQVVTDGAGLAVITVDPFGHETRIGRDSFGRVTSVTDPLGRVVRMTWTPEGRMSKREFPDGSVESWTWDGEENLTSHTNRSGSTTTYTYTHFELPSSRTDPGGATHTFEYDSELRLTKVTNAEQFHWTYDYDPTGHLIAETDFNGRRLTYQHDPAGRLVSRTNGMGESISFVRDPVGRIVEQNSGDGRTTLTYDLGGSLVRAANADAEVTWTHDELGRILTEKVNSLTTSYSYDAVGNRIHRETPSGAAANWTYDAVNRPTVLNSTGHELSFAYDEAGFEIERCLDRSATLVQGWDSSGRLARQALTTHEGELVQRRDYSYNAEGYLTEARDRFSGHRSMELDPVGRVTAVHARDWTESYAYDVSGNLVRSSGPGADAQAVREYSGTLVRRVGRSSYQHDAQGRLVRQTKRLLNGQRHTWTYTWNRDDRLVEVSQPDGARWRYTYDPLGRRLEKQQLTHDGALVGAVRFSWDGTVLAEQTTDCGHTTTWDYDPDSYRPLAQSAHDRSKSTSQREDDRRFFAIVTDMVGTPTELVDEGGQVAWTARTGLWGQDFNHPQGDVSTPLRFPGQYHDEETGFHYNYNRYYDPLSARYCSNDPLGLKAGPTPQSYVRNPTGRLDALGLTESGDLEWVHPDDVNFSQRTVSSNNYADAMRAGEWDWERPGTALRVIEVDGQLVTYDNRRLDAAREVGDNVAIQRVDPNAPHPDSTTGKTWGDKFRQRFNDPRNRRAGGVVPETGLQDRPSRVCRG</sequence>
<evidence type="ECO:0000259" key="7">
    <source>
        <dbReference type="Pfam" id="PF25023"/>
    </source>
</evidence>
<keyword evidence="9" id="KW-1185">Reference proteome</keyword>
<gene>
    <name evidence="8" type="ORF">ACH4F9_24780</name>
</gene>
<feature type="domain" description="Putative T7SS secretion signal" evidence="6">
    <location>
        <begin position="8"/>
        <end position="209"/>
    </location>
</feature>
<dbReference type="SUPFAM" id="SSF50960">
    <property type="entry name" value="TolB, C-terminal domain"/>
    <property type="match status" value="1"/>
</dbReference>
<evidence type="ECO:0000259" key="6">
    <source>
        <dbReference type="Pfam" id="PF21725"/>
    </source>
</evidence>
<dbReference type="Pfam" id="PF20148">
    <property type="entry name" value="DUF6531"/>
    <property type="match status" value="1"/>
</dbReference>
<keyword evidence="3" id="KW-0472">Membrane</keyword>
<dbReference type="Gene3D" id="1.10.287.1060">
    <property type="entry name" value="ESAT-6-like"/>
    <property type="match status" value="1"/>
</dbReference>
<dbReference type="Pfam" id="PF05593">
    <property type="entry name" value="RHS_repeat"/>
    <property type="match status" value="3"/>
</dbReference>
<feature type="compositionally biased region" description="Basic and acidic residues" evidence="2">
    <location>
        <begin position="120"/>
        <end position="152"/>
    </location>
</feature>
<dbReference type="Pfam" id="PF03527">
    <property type="entry name" value="RHS"/>
    <property type="match status" value="1"/>
</dbReference>
<feature type="domain" description="DUF6531" evidence="5">
    <location>
        <begin position="344"/>
        <end position="416"/>
    </location>
</feature>
<reference evidence="8 9" key="1">
    <citation type="submission" date="2024-10" db="EMBL/GenBank/DDBJ databases">
        <title>The Natural Products Discovery Center: Release of the First 8490 Sequenced Strains for Exploring Actinobacteria Biosynthetic Diversity.</title>
        <authorList>
            <person name="Kalkreuter E."/>
            <person name="Kautsar S.A."/>
            <person name="Yang D."/>
            <person name="Bader C.D."/>
            <person name="Teijaro C.N."/>
            <person name="Fluegel L."/>
            <person name="Davis C.M."/>
            <person name="Simpson J.R."/>
            <person name="Lauterbach L."/>
            <person name="Steele A.D."/>
            <person name="Gui C."/>
            <person name="Meng S."/>
            <person name="Li G."/>
            <person name="Viehrig K."/>
            <person name="Ye F."/>
            <person name="Su P."/>
            <person name="Kiefer A.F."/>
            <person name="Nichols A."/>
            <person name="Cepeda A.J."/>
            <person name="Yan W."/>
            <person name="Fan B."/>
            <person name="Jiang Y."/>
            <person name="Adhikari A."/>
            <person name="Zheng C.-J."/>
            <person name="Schuster L."/>
            <person name="Cowan T.M."/>
            <person name="Smanski M.J."/>
            <person name="Chevrette M.G."/>
            <person name="De Carvalho L.P.S."/>
            <person name="Shen B."/>
        </authorList>
    </citation>
    <scope>NUCLEOTIDE SEQUENCE [LARGE SCALE GENOMIC DNA]</scope>
    <source>
        <strain evidence="8 9">NPDC017990</strain>
    </source>
</reference>
<feature type="transmembrane region" description="Helical" evidence="3">
    <location>
        <begin position="238"/>
        <end position="267"/>
    </location>
</feature>
<evidence type="ECO:0000256" key="3">
    <source>
        <dbReference type="SAM" id="Phobius"/>
    </source>
</evidence>
<evidence type="ECO:0000256" key="2">
    <source>
        <dbReference type="SAM" id="MobiDB-lite"/>
    </source>
</evidence>
<dbReference type="PANTHER" id="PTHR32305">
    <property type="match status" value="1"/>
</dbReference>
<dbReference type="Pfam" id="PF21725">
    <property type="entry name" value="T7SS_signal"/>
    <property type="match status" value="1"/>
</dbReference>
<feature type="compositionally biased region" description="Basic and acidic residues" evidence="2">
    <location>
        <begin position="1458"/>
        <end position="1471"/>
    </location>
</feature>
<dbReference type="InterPro" id="IPR056823">
    <property type="entry name" value="TEN-like_YD-shell"/>
</dbReference>
<evidence type="ECO:0000259" key="4">
    <source>
        <dbReference type="Pfam" id="PF03527"/>
    </source>
</evidence>
<protein>
    <submittedName>
        <fullName evidence="8">DUF6531 domain-containing protein</fullName>
    </submittedName>
</protein>
<keyword evidence="3" id="KW-1133">Transmembrane helix</keyword>
<evidence type="ECO:0000259" key="5">
    <source>
        <dbReference type="Pfam" id="PF20148"/>
    </source>
</evidence>
<name>A0ABW7QTB1_9ACTN</name>
<dbReference type="EMBL" id="JBIRGQ010000004">
    <property type="protein sequence ID" value="MFH8548233.1"/>
    <property type="molecule type" value="Genomic_DNA"/>
</dbReference>
<feature type="region of interest" description="Disordered" evidence="2">
    <location>
        <begin position="1442"/>
        <end position="1493"/>
    </location>
</feature>
<evidence type="ECO:0000256" key="1">
    <source>
        <dbReference type="ARBA" id="ARBA00022737"/>
    </source>
</evidence>
<dbReference type="Proteomes" id="UP001610818">
    <property type="component" value="Unassembled WGS sequence"/>
</dbReference>
<feature type="domain" description="RHS protein conserved region" evidence="4">
    <location>
        <begin position="1267"/>
        <end position="1296"/>
    </location>
</feature>
<evidence type="ECO:0000313" key="9">
    <source>
        <dbReference type="Proteomes" id="UP001610818"/>
    </source>
</evidence>
<dbReference type="InterPro" id="IPR050708">
    <property type="entry name" value="T6SS_VgrG/RHS"/>
</dbReference>